<dbReference type="RefSeq" id="WP_069319046.1">
    <property type="nucleotide sequence ID" value="NZ_MDDS01000006.1"/>
</dbReference>
<keyword evidence="3" id="KW-1185">Reference proteome</keyword>
<dbReference type="OrthoDB" id="7450552at2"/>
<sequence>MTLLAEIEAFLAETGMPDARFGKHAANNAVLVRRLRNGCDVMPQTADRVRAYIAAERANPTPPKQSKTKDRRCGCGASITHKAVRCRSCASKELAKAMLRPVPADFQEIAPGKTINELQRIYSAGPDTVVRWRKEAGIVGPRKGAPASVQAQPEPRATVPRKPRVGRFRQVQPRPLIDHRDISRAGLAAQFLQRFGQVIRCDADGSINPKGTHWLRGGRFVLTDNEIMQRAERNGWRPDQWKELARPAVNAGGAARQDIAA</sequence>
<organism evidence="2 3">
    <name type="scientific">Sphingomonas turrisvirgatae</name>
    <dbReference type="NCBI Taxonomy" id="1888892"/>
    <lineage>
        <taxon>Bacteria</taxon>
        <taxon>Pseudomonadati</taxon>
        <taxon>Pseudomonadota</taxon>
        <taxon>Alphaproteobacteria</taxon>
        <taxon>Sphingomonadales</taxon>
        <taxon>Sphingomonadaceae</taxon>
        <taxon>Sphingomonas</taxon>
    </lineage>
</organism>
<protein>
    <submittedName>
        <fullName evidence="2">Uncharacterized protein</fullName>
    </submittedName>
</protein>
<gene>
    <name evidence="2" type="ORF">BFL28_10705</name>
</gene>
<evidence type="ECO:0000256" key="1">
    <source>
        <dbReference type="SAM" id="MobiDB-lite"/>
    </source>
</evidence>
<feature type="region of interest" description="Disordered" evidence="1">
    <location>
        <begin position="140"/>
        <end position="160"/>
    </location>
</feature>
<evidence type="ECO:0000313" key="3">
    <source>
        <dbReference type="Proteomes" id="UP000094487"/>
    </source>
</evidence>
<reference evidence="2 3" key="1">
    <citation type="submission" date="2016-08" db="EMBL/GenBank/DDBJ databases">
        <title>Draft genome of the agarase producing Sphingomonas sp. MCT13.</title>
        <authorList>
            <person name="D'Andrea M.M."/>
            <person name="Rossolini G.M."/>
            <person name="Thaller M.C."/>
        </authorList>
    </citation>
    <scope>NUCLEOTIDE SEQUENCE [LARGE SCALE GENOMIC DNA]</scope>
    <source>
        <strain evidence="2 3">MCT13</strain>
    </source>
</reference>
<dbReference type="STRING" id="1888892.BFL28_10705"/>
<dbReference type="EMBL" id="MDDS01000006">
    <property type="protein sequence ID" value="ODP39275.1"/>
    <property type="molecule type" value="Genomic_DNA"/>
</dbReference>
<comment type="caution">
    <text evidence="2">The sequence shown here is derived from an EMBL/GenBank/DDBJ whole genome shotgun (WGS) entry which is preliminary data.</text>
</comment>
<evidence type="ECO:0000313" key="2">
    <source>
        <dbReference type="EMBL" id="ODP39275.1"/>
    </source>
</evidence>
<dbReference type="Proteomes" id="UP000094487">
    <property type="component" value="Unassembled WGS sequence"/>
</dbReference>
<accession>A0A1E3M1P6</accession>
<proteinExistence type="predicted"/>
<dbReference type="AlphaFoldDB" id="A0A1E3M1P6"/>
<name>A0A1E3M1P6_9SPHN</name>